<proteinExistence type="predicted"/>
<dbReference type="EMBL" id="JAWHQM010000008">
    <property type="protein sequence ID" value="KAK5628154.1"/>
    <property type="molecule type" value="Genomic_DNA"/>
</dbReference>
<accession>A0AAN7ULP7</accession>
<dbReference type="AlphaFoldDB" id="A0AAN7ULP7"/>
<reference evidence="1 2" key="1">
    <citation type="submission" date="2023-10" db="EMBL/GenBank/DDBJ databases">
        <title>Draft genome sequence of Xylaria bambusicola isolate GMP-LS, the root and basal stem rot pathogen of sugarcane in Indonesia.</title>
        <authorList>
            <person name="Selvaraj P."/>
            <person name="Muralishankar V."/>
            <person name="Muruganantham S."/>
            <person name="Sp S."/>
            <person name="Haryani S."/>
            <person name="Lau K.J.X."/>
            <person name="Naqvi N.I."/>
        </authorList>
    </citation>
    <scope>NUCLEOTIDE SEQUENCE [LARGE SCALE GENOMIC DNA]</scope>
    <source>
        <strain evidence="1">GMP-LS</strain>
    </source>
</reference>
<evidence type="ECO:0000313" key="1">
    <source>
        <dbReference type="EMBL" id="KAK5628154.1"/>
    </source>
</evidence>
<gene>
    <name evidence="1" type="ORF">RRF57_003869</name>
</gene>
<sequence>MAVSERMKVITSRCQSGQFNGSFGSSEGWGFYYDFLSNETPNLYLPLALHERGTISGTGTGGCLVVFLPV</sequence>
<name>A0AAN7ULP7_9PEZI</name>
<keyword evidence="2" id="KW-1185">Reference proteome</keyword>
<evidence type="ECO:0000313" key="2">
    <source>
        <dbReference type="Proteomes" id="UP001305414"/>
    </source>
</evidence>
<comment type="caution">
    <text evidence="1">The sequence shown here is derived from an EMBL/GenBank/DDBJ whole genome shotgun (WGS) entry which is preliminary data.</text>
</comment>
<protein>
    <submittedName>
        <fullName evidence="1">Uncharacterized protein</fullName>
    </submittedName>
</protein>
<dbReference type="Proteomes" id="UP001305414">
    <property type="component" value="Unassembled WGS sequence"/>
</dbReference>
<organism evidence="1 2">
    <name type="scientific">Xylaria bambusicola</name>
    <dbReference type="NCBI Taxonomy" id="326684"/>
    <lineage>
        <taxon>Eukaryota</taxon>
        <taxon>Fungi</taxon>
        <taxon>Dikarya</taxon>
        <taxon>Ascomycota</taxon>
        <taxon>Pezizomycotina</taxon>
        <taxon>Sordariomycetes</taxon>
        <taxon>Xylariomycetidae</taxon>
        <taxon>Xylariales</taxon>
        <taxon>Xylariaceae</taxon>
        <taxon>Xylaria</taxon>
    </lineage>
</organism>